<organism evidence="3 4">
    <name type="scientific">Auraticoccus cholistanensis</name>
    <dbReference type="NCBI Taxonomy" id="2656650"/>
    <lineage>
        <taxon>Bacteria</taxon>
        <taxon>Bacillati</taxon>
        <taxon>Actinomycetota</taxon>
        <taxon>Actinomycetes</taxon>
        <taxon>Propionibacteriales</taxon>
        <taxon>Propionibacteriaceae</taxon>
        <taxon>Auraticoccus</taxon>
    </lineage>
</organism>
<evidence type="ECO:0000259" key="2">
    <source>
        <dbReference type="Pfam" id="PF10708"/>
    </source>
</evidence>
<feature type="domain" description="DUF2510" evidence="2">
    <location>
        <begin position="14"/>
        <end position="45"/>
    </location>
</feature>
<dbReference type="InterPro" id="IPR018929">
    <property type="entry name" value="DUF2510"/>
</dbReference>
<evidence type="ECO:0000313" key="4">
    <source>
        <dbReference type="Proteomes" id="UP000435304"/>
    </source>
</evidence>
<keyword evidence="4" id="KW-1185">Reference proteome</keyword>
<name>A0A6A9V023_9ACTN</name>
<dbReference type="EMBL" id="WPCU01000003">
    <property type="protein sequence ID" value="MVA74670.1"/>
    <property type="molecule type" value="Genomic_DNA"/>
</dbReference>
<feature type="region of interest" description="Disordered" evidence="1">
    <location>
        <begin position="1"/>
        <end position="61"/>
    </location>
</feature>
<comment type="caution">
    <text evidence="3">The sequence shown here is derived from an EMBL/GenBank/DDBJ whole genome shotgun (WGS) entry which is preliminary data.</text>
</comment>
<reference evidence="3 4" key="1">
    <citation type="submission" date="2019-12" db="EMBL/GenBank/DDBJ databases">
        <title>Auraticoccus cholistani sp. nov., an actinomycete isolated from soil of Cholistan desert.</title>
        <authorList>
            <person name="Cheema M.T."/>
        </authorList>
    </citation>
    <scope>NUCLEOTIDE SEQUENCE [LARGE SCALE GENOMIC DNA]</scope>
    <source>
        <strain evidence="3 4">F435</strain>
    </source>
</reference>
<evidence type="ECO:0000313" key="3">
    <source>
        <dbReference type="EMBL" id="MVA74670.1"/>
    </source>
</evidence>
<feature type="compositionally biased region" description="Pro residues" evidence="1">
    <location>
        <begin position="42"/>
        <end position="53"/>
    </location>
</feature>
<evidence type="ECO:0000256" key="1">
    <source>
        <dbReference type="SAM" id="MobiDB-lite"/>
    </source>
</evidence>
<accession>A0A6A9V023</accession>
<protein>
    <submittedName>
        <fullName evidence="3">DUF2510 domain-containing protein</fullName>
    </submittedName>
</protein>
<dbReference type="AlphaFoldDB" id="A0A6A9V023"/>
<gene>
    <name evidence="3" type="ORF">GC722_01275</name>
</gene>
<sequence>MSSHDTPTGSGPPPGWYPDPDGSGERWWTGSGWGEHDRHSPGPAPQGAPPPTQSRPSAPMRCHNCGGTDFTPTEYLLNTRGMSLLDLDAFNAGATCLVCRRCRYIHWFAPGV</sequence>
<dbReference type="Pfam" id="PF10708">
    <property type="entry name" value="DUF2510"/>
    <property type="match status" value="1"/>
</dbReference>
<dbReference type="Proteomes" id="UP000435304">
    <property type="component" value="Unassembled WGS sequence"/>
</dbReference>
<proteinExistence type="predicted"/>
<dbReference type="RefSeq" id="WP_156607263.1">
    <property type="nucleotide sequence ID" value="NZ_WPCU01000003.1"/>
</dbReference>